<reference evidence="2 3" key="1">
    <citation type="submission" date="2020-08" db="EMBL/GenBank/DDBJ databases">
        <title>Sequencing the genomes of 1000 actinobacteria strains.</title>
        <authorList>
            <person name="Klenk H.-P."/>
        </authorList>
    </citation>
    <scope>NUCLEOTIDE SEQUENCE [LARGE SCALE GENOMIC DNA]</scope>
    <source>
        <strain evidence="2 3">DSM 41654</strain>
    </source>
</reference>
<keyword evidence="3" id="KW-1185">Reference proteome</keyword>
<gene>
    <name evidence="2" type="ORF">FHR34_007863</name>
</gene>
<name>A0A7W7RCA7_KITKI</name>
<dbReference type="AlphaFoldDB" id="A0A7W7RCA7"/>
<organism evidence="2 3">
    <name type="scientific">Kitasatospora kifunensis</name>
    <name type="common">Streptomyces kifunensis</name>
    <dbReference type="NCBI Taxonomy" id="58351"/>
    <lineage>
        <taxon>Bacteria</taxon>
        <taxon>Bacillati</taxon>
        <taxon>Actinomycetota</taxon>
        <taxon>Actinomycetes</taxon>
        <taxon>Kitasatosporales</taxon>
        <taxon>Streptomycetaceae</taxon>
        <taxon>Kitasatospora</taxon>
    </lineage>
</organism>
<evidence type="ECO:0000313" key="3">
    <source>
        <dbReference type="Proteomes" id="UP000540506"/>
    </source>
</evidence>
<evidence type="ECO:0000313" key="2">
    <source>
        <dbReference type="EMBL" id="MBB4928766.1"/>
    </source>
</evidence>
<sequence>MTKSIKDDEIKVSHEVEKKLSPANDNDWGWQDGGDDDTGDHDNW</sequence>
<feature type="region of interest" description="Disordered" evidence="1">
    <location>
        <begin position="1"/>
        <end position="44"/>
    </location>
</feature>
<dbReference type="RefSeq" id="WP_281404236.1">
    <property type="nucleotide sequence ID" value="NZ_JACHJV010000003.1"/>
</dbReference>
<feature type="compositionally biased region" description="Basic and acidic residues" evidence="1">
    <location>
        <begin position="1"/>
        <end position="20"/>
    </location>
</feature>
<dbReference type="Proteomes" id="UP000540506">
    <property type="component" value="Unassembled WGS sequence"/>
</dbReference>
<accession>A0A7W7RCA7</accession>
<feature type="compositionally biased region" description="Acidic residues" evidence="1">
    <location>
        <begin position="33"/>
        <end position="44"/>
    </location>
</feature>
<dbReference type="EMBL" id="JACHJV010000003">
    <property type="protein sequence ID" value="MBB4928766.1"/>
    <property type="molecule type" value="Genomic_DNA"/>
</dbReference>
<proteinExistence type="predicted"/>
<comment type="caution">
    <text evidence="2">The sequence shown here is derived from an EMBL/GenBank/DDBJ whole genome shotgun (WGS) entry which is preliminary data.</text>
</comment>
<evidence type="ECO:0000256" key="1">
    <source>
        <dbReference type="SAM" id="MobiDB-lite"/>
    </source>
</evidence>
<protein>
    <submittedName>
        <fullName evidence="2">Uncharacterized protein</fullName>
    </submittedName>
</protein>